<name>A0A1B7HNJ9_9ENTR</name>
<evidence type="ECO:0000256" key="1">
    <source>
        <dbReference type="ARBA" id="ARBA00009437"/>
    </source>
</evidence>
<keyword evidence="3" id="KW-0238">DNA-binding</keyword>
<gene>
    <name evidence="6" type="ORF">M977_04377</name>
</gene>
<evidence type="ECO:0000256" key="4">
    <source>
        <dbReference type="ARBA" id="ARBA00023163"/>
    </source>
</evidence>
<evidence type="ECO:0000256" key="3">
    <source>
        <dbReference type="ARBA" id="ARBA00023125"/>
    </source>
</evidence>
<dbReference type="PATRIC" id="fig|1354253.4.peg.4493"/>
<dbReference type="InterPro" id="IPR050389">
    <property type="entry name" value="LysR-type_TF"/>
</dbReference>
<comment type="caution">
    <text evidence="6">The sequence shown here is derived from an EMBL/GenBank/DDBJ whole genome shotgun (WGS) entry which is preliminary data.</text>
</comment>
<evidence type="ECO:0000259" key="5">
    <source>
        <dbReference type="PROSITE" id="PS50931"/>
    </source>
</evidence>
<organism evidence="6 7">
    <name type="scientific">Buttiauxella gaviniae ATCC 51604</name>
    <dbReference type="NCBI Taxonomy" id="1354253"/>
    <lineage>
        <taxon>Bacteria</taxon>
        <taxon>Pseudomonadati</taxon>
        <taxon>Pseudomonadota</taxon>
        <taxon>Gammaproteobacteria</taxon>
        <taxon>Enterobacterales</taxon>
        <taxon>Enterobacteriaceae</taxon>
        <taxon>Buttiauxella</taxon>
    </lineage>
</organism>
<dbReference type="InterPro" id="IPR000847">
    <property type="entry name" value="LysR_HTH_N"/>
</dbReference>
<dbReference type="InterPro" id="IPR036388">
    <property type="entry name" value="WH-like_DNA-bd_sf"/>
</dbReference>
<accession>A0A1B7HNJ9</accession>
<sequence>MLINQFWLFIIVFSTKVIVDILMNKDDFSKKNYKNQLNLLVAFDAVYHTGSVKLAASLLNCSPSNISQSLQRLRVLFDDPLFVRDGQKISSTTFAEQLYAETKDSLHELQYVINNLGKTNKTKLIIESTPYFSMKYVPLVTEFLNQKNIECEIVSINHFATRSMFSDRLSLKKVDIALGMKSDMGHSREHFHIGRDKSVLVCSKNHPRLKDSYNHGVDAPEKVALLFSDTPEVMKMRALNPNFYEDTMNSLVAKSIFTISSHLSVSCSLAMMPEWYFNKFQNVFNLKSLTSNLELPVIEECMYFNKSSINKALYQEIYEYLKQHYNEC</sequence>
<dbReference type="SUPFAM" id="SSF46785">
    <property type="entry name" value="Winged helix' DNA-binding domain"/>
    <property type="match status" value="1"/>
</dbReference>
<protein>
    <submittedName>
        <fullName evidence="6">Transcriptional regulator</fullName>
    </submittedName>
</protein>
<feature type="domain" description="HTH lysR-type" evidence="5">
    <location>
        <begin position="35"/>
        <end position="92"/>
    </location>
</feature>
<dbReference type="GO" id="GO:0003700">
    <property type="term" value="F:DNA-binding transcription factor activity"/>
    <property type="evidence" value="ECO:0007669"/>
    <property type="project" value="InterPro"/>
</dbReference>
<dbReference type="Gene3D" id="1.10.10.10">
    <property type="entry name" value="Winged helix-like DNA-binding domain superfamily/Winged helix DNA-binding domain"/>
    <property type="match status" value="1"/>
</dbReference>
<evidence type="ECO:0000313" key="7">
    <source>
        <dbReference type="Proteomes" id="UP000078504"/>
    </source>
</evidence>
<dbReference type="GO" id="GO:0003677">
    <property type="term" value="F:DNA binding"/>
    <property type="evidence" value="ECO:0007669"/>
    <property type="project" value="UniProtKB-KW"/>
</dbReference>
<dbReference type="Pfam" id="PF00126">
    <property type="entry name" value="HTH_1"/>
    <property type="match status" value="1"/>
</dbReference>
<dbReference type="PANTHER" id="PTHR30118">
    <property type="entry name" value="HTH-TYPE TRANSCRIPTIONAL REGULATOR LEUO-RELATED"/>
    <property type="match status" value="1"/>
</dbReference>
<proteinExistence type="inferred from homology"/>
<dbReference type="EMBL" id="LXEP01000044">
    <property type="protein sequence ID" value="OAT17131.1"/>
    <property type="molecule type" value="Genomic_DNA"/>
</dbReference>
<evidence type="ECO:0000256" key="2">
    <source>
        <dbReference type="ARBA" id="ARBA00023015"/>
    </source>
</evidence>
<dbReference type="PROSITE" id="PS50931">
    <property type="entry name" value="HTH_LYSR"/>
    <property type="match status" value="1"/>
</dbReference>
<dbReference type="AlphaFoldDB" id="A0A1B7HNJ9"/>
<dbReference type="Gene3D" id="3.40.190.10">
    <property type="entry name" value="Periplasmic binding protein-like II"/>
    <property type="match status" value="2"/>
</dbReference>
<keyword evidence="2" id="KW-0805">Transcription regulation</keyword>
<reference evidence="6 7" key="1">
    <citation type="submission" date="2016-04" db="EMBL/GenBank/DDBJ databases">
        <title>ATOL: Assembling a taxonomically balanced genome-scale reconstruction of the evolutionary history of the Enterobacteriaceae.</title>
        <authorList>
            <person name="Plunkett G.III."/>
            <person name="Neeno-Eckwall E.C."/>
            <person name="Glasner J.D."/>
            <person name="Perna N.T."/>
        </authorList>
    </citation>
    <scope>NUCLEOTIDE SEQUENCE [LARGE SCALE GENOMIC DNA]</scope>
    <source>
        <strain evidence="6 7">ATCC 51604</strain>
    </source>
</reference>
<dbReference type="SUPFAM" id="SSF53850">
    <property type="entry name" value="Periplasmic binding protein-like II"/>
    <property type="match status" value="1"/>
</dbReference>
<evidence type="ECO:0000313" key="6">
    <source>
        <dbReference type="EMBL" id="OAT17131.1"/>
    </source>
</evidence>
<comment type="similarity">
    <text evidence="1">Belongs to the LysR transcriptional regulatory family.</text>
</comment>
<dbReference type="InterPro" id="IPR036390">
    <property type="entry name" value="WH_DNA-bd_sf"/>
</dbReference>
<keyword evidence="4" id="KW-0804">Transcription</keyword>
<dbReference type="PANTHER" id="PTHR30118:SF14">
    <property type="entry name" value="LYSR FAMILY TRANSCRIPTIONAL REGULATOR"/>
    <property type="match status" value="1"/>
</dbReference>
<dbReference type="Proteomes" id="UP000078504">
    <property type="component" value="Unassembled WGS sequence"/>
</dbReference>